<keyword evidence="6" id="KW-0057">Aromatic amino acid biosynthesis</keyword>
<evidence type="ECO:0000313" key="7">
    <source>
        <dbReference type="EMBL" id="MCQ1538114.1"/>
    </source>
</evidence>
<organism evidence="7 8">
    <name type="scientific">Methanocalculus taiwanensis</name>
    <dbReference type="NCBI Taxonomy" id="106207"/>
    <lineage>
        <taxon>Archaea</taxon>
        <taxon>Methanobacteriati</taxon>
        <taxon>Methanobacteriota</taxon>
        <taxon>Stenosarchaea group</taxon>
        <taxon>Methanomicrobia</taxon>
        <taxon>Methanomicrobiales</taxon>
        <taxon>Methanocalculaceae</taxon>
        <taxon>Methanocalculus</taxon>
    </lineage>
</organism>
<comment type="caution">
    <text evidence="7">The sequence shown here is derived from an EMBL/GenBank/DDBJ whole genome shotgun (WGS) entry which is preliminary data.</text>
</comment>
<evidence type="ECO:0000256" key="6">
    <source>
        <dbReference type="ARBA" id="ARBA00023141"/>
    </source>
</evidence>
<dbReference type="Gene3D" id="3.40.50.300">
    <property type="entry name" value="P-loop containing nucleotide triphosphate hydrolases"/>
    <property type="match status" value="1"/>
</dbReference>
<evidence type="ECO:0000256" key="4">
    <source>
        <dbReference type="ARBA" id="ARBA00022777"/>
    </source>
</evidence>
<gene>
    <name evidence="7" type="ORF">FTO68_03790</name>
</gene>
<evidence type="ECO:0000256" key="2">
    <source>
        <dbReference type="ARBA" id="ARBA00022679"/>
    </source>
</evidence>
<dbReference type="SUPFAM" id="SSF52540">
    <property type="entry name" value="P-loop containing nucleoside triphosphate hydrolases"/>
    <property type="match status" value="1"/>
</dbReference>
<proteinExistence type="inferred from homology"/>
<dbReference type="RefSeq" id="WP_255332055.1">
    <property type="nucleotide sequence ID" value="NZ_VOTZ01000006.1"/>
</dbReference>
<name>A0ABD4TGM6_9EURY</name>
<keyword evidence="4 7" id="KW-0418">Kinase</keyword>
<protein>
    <submittedName>
        <fullName evidence="7">Shikimate kinase</fullName>
    </submittedName>
</protein>
<dbReference type="EMBL" id="VOTZ01000006">
    <property type="protein sequence ID" value="MCQ1538114.1"/>
    <property type="molecule type" value="Genomic_DNA"/>
</dbReference>
<accession>A0ABD4TGM6</accession>
<evidence type="ECO:0000256" key="3">
    <source>
        <dbReference type="ARBA" id="ARBA00022741"/>
    </source>
</evidence>
<dbReference type="CDD" id="cd00464">
    <property type="entry name" value="SK"/>
    <property type="match status" value="1"/>
</dbReference>
<evidence type="ECO:0000256" key="1">
    <source>
        <dbReference type="ARBA" id="ARBA00022605"/>
    </source>
</evidence>
<keyword evidence="5" id="KW-0067">ATP-binding</keyword>
<keyword evidence="2" id="KW-0808">Transferase</keyword>
<dbReference type="InterPro" id="IPR031322">
    <property type="entry name" value="Shikimate/glucono_kinase"/>
</dbReference>
<dbReference type="Pfam" id="PF01202">
    <property type="entry name" value="SKI"/>
    <property type="match status" value="1"/>
</dbReference>
<evidence type="ECO:0000256" key="5">
    <source>
        <dbReference type="ARBA" id="ARBA00022840"/>
    </source>
</evidence>
<dbReference type="GO" id="GO:0008652">
    <property type="term" value="P:amino acid biosynthetic process"/>
    <property type="evidence" value="ECO:0007669"/>
    <property type="project" value="UniProtKB-KW"/>
</dbReference>
<keyword evidence="8" id="KW-1185">Reference proteome</keyword>
<keyword evidence="1" id="KW-0028">Amino-acid biosynthesis</keyword>
<dbReference type="PANTHER" id="PTHR21087">
    <property type="entry name" value="SHIKIMATE KINASE"/>
    <property type="match status" value="1"/>
</dbReference>
<dbReference type="AlphaFoldDB" id="A0ABD4TGM6"/>
<evidence type="ECO:0000313" key="8">
    <source>
        <dbReference type="Proteomes" id="UP001524383"/>
    </source>
</evidence>
<keyword evidence="3" id="KW-0547">Nucleotide-binding</keyword>
<dbReference type="GO" id="GO:0016301">
    <property type="term" value="F:kinase activity"/>
    <property type="evidence" value="ECO:0007669"/>
    <property type="project" value="UniProtKB-KW"/>
</dbReference>
<dbReference type="Proteomes" id="UP001524383">
    <property type="component" value="Unassembled WGS sequence"/>
</dbReference>
<dbReference type="HAMAP" id="MF_00109">
    <property type="entry name" value="Shikimate_kinase"/>
    <property type="match status" value="1"/>
</dbReference>
<sequence>MIHPHRNIILIGMPGAGKSTVGVLLAKALGMQFIDCDILIQQQTGRKLQQILDEDGPDAFRQIEEEAVLSLHPRHCVIATGGSVVWSRAAMEHLKSLGLVVYLEILYPEMEKRIRNITTRGIVLMPGQTLRGMYNQRVPLYEQYADHTIPCSGKDLESVVGSILRISEEAYIHR</sequence>
<dbReference type="PANTHER" id="PTHR21087:SF16">
    <property type="entry name" value="SHIKIMATE KINASE 1, CHLOROPLASTIC"/>
    <property type="match status" value="1"/>
</dbReference>
<dbReference type="PRINTS" id="PR01100">
    <property type="entry name" value="SHIKIMTKNASE"/>
</dbReference>
<reference evidence="7 8" key="1">
    <citation type="submission" date="2019-08" db="EMBL/GenBank/DDBJ databases">
        <authorList>
            <person name="Chen S.-C."/>
            <person name="Lai M.-C."/>
            <person name="You Y.-T."/>
        </authorList>
    </citation>
    <scope>NUCLEOTIDE SEQUENCE [LARGE SCALE GENOMIC DNA]</scope>
    <source>
        <strain evidence="7 8">P2F9704a</strain>
    </source>
</reference>
<dbReference type="GO" id="GO:0009073">
    <property type="term" value="P:aromatic amino acid family biosynthetic process"/>
    <property type="evidence" value="ECO:0007669"/>
    <property type="project" value="UniProtKB-KW"/>
</dbReference>
<dbReference type="InterPro" id="IPR027417">
    <property type="entry name" value="P-loop_NTPase"/>
</dbReference>
<dbReference type="InterPro" id="IPR000623">
    <property type="entry name" value="Shikimate_kinase/TSH1"/>
</dbReference>
<dbReference type="GO" id="GO:0005524">
    <property type="term" value="F:ATP binding"/>
    <property type="evidence" value="ECO:0007669"/>
    <property type="project" value="UniProtKB-KW"/>
</dbReference>